<evidence type="ECO:0000256" key="1">
    <source>
        <dbReference type="SAM" id="Phobius"/>
    </source>
</evidence>
<name>A0A1W1WB73_SULTA</name>
<feature type="transmembrane region" description="Helical" evidence="1">
    <location>
        <begin position="72"/>
        <end position="90"/>
    </location>
</feature>
<evidence type="ECO:0000313" key="2">
    <source>
        <dbReference type="EMBL" id="SMC03534.1"/>
    </source>
</evidence>
<dbReference type="Proteomes" id="UP000192660">
    <property type="component" value="Unassembled WGS sequence"/>
</dbReference>
<organism evidence="2 3">
    <name type="scientific">Sulfobacillus thermosulfidooxidans (strain DSM 9293 / VKM B-1269 / AT-1)</name>
    <dbReference type="NCBI Taxonomy" id="929705"/>
    <lineage>
        <taxon>Bacteria</taxon>
        <taxon>Bacillati</taxon>
        <taxon>Bacillota</taxon>
        <taxon>Clostridia</taxon>
        <taxon>Eubacteriales</taxon>
        <taxon>Clostridiales Family XVII. Incertae Sedis</taxon>
        <taxon>Sulfobacillus</taxon>
    </lineage>
</organism>
<keyword evidence="1" id="KW-0812">Transmembrane</keyword>
<gene>
    <name evidence="2" type="ORF">SAMN00768000_1137</name>
</gene>
<evidence type="ECO:0000313" key="3">
    <source>
        <dbReference type="Proteomes" id="UP000192660"/>
    </source>
</evidence>
<feature type="transmembrane region" description="Helical" evidence="1">
    <location>
        <begin position="42"/>
        <end position="60"/>
    </location>
</feature>
<keyword evidence="1" id="KW-0472">Membrane</keyword>
<dbReference type="RefSeq" id="WP_020375190.1">
    <property type="nucleotide sequence ID" value="NZ_FWWY01000001.1"/>
</dbReference>
<proteinExistence type="predicted"/>
<dbReference type="AlphaFoldDB" id="A0A1W1WB73"/>
<dbReference type="STRING" id="28034.BFX07_04010"/>
<keyword evidence="3" id="KW-1185">Reference proteome</keyword>
<keyword evidence="1" id="KW-1133">Transmembrane helix</keyword>
<dbReference type="EMBL" id="FWWY01000001">
    <property type="protein sequence ID" value="SMC03534.1"/>
    <property type="molecule type" value="Genomic_DNA"/>
</dbReference>
<feature type="transmembrane region" description="Helical" evidence="1">
    <location>
        <begin position="12"/>
        <end position="30"/>
    </location>
</feature>
<dbReference type="OrthoDB" id="9933423at2"/>
<reference evidence="3" key="1">
    <citation type="submission" date="2017-04" db="EMBL/GenBank/DDBJ databases">
        <authorList>
            <person name="Varghese N."/>
            <person name="Submissions S."/>
        </authorList>
    </citation>
    <scope>NUCLEOTIDE SEQUENCE [LARGE SCALE GENOMIC DNA]</scope>
    <source>
        <strain evidence="3">DSM 9293</strain>
    </source>
</reference>
<protein>
    <submittedName>
        <fullName evidence="2">Uncharacterized protein</fullName>
    </submittedName>
</protein>
<accession>A0A1W1WB73</accession>
<feature type="transmembrane region" description="Helical" evidence="1">
    <location>
        <begin position="96"/>
        <end position="113"/>
    </location>
</feature>
<sequence length="120" mass="13050">MRHKRSKRLISILGVAISILLPIVVLEVWTSHVTSGVMVARFIAEFILAVLAVQVGIVLWKPRSSKMIIEDVLIATASGIGAFIAAKLSLAQGGAPVDPGLLALLTAYILWLWPHPHRRL</sequence>